<feature type="transmembrane region" description="Helical" evidence="7">
    <location>
        <begin position="133"/>
        <end position="150"/>
    </location>
</feature>
<name>A0A8C5LZI5_9ANUR</name>
<dbReference type="Ensembl" id="ENSLLET00000005826.1">
    <property type="protein sequence ID" value="ENSLLEP00000005585.1"/>
    <property type="gene ID" value="ENSLLEG00000003536.1"/>
</dbReference>
<dbReference type="Pfam" id="PF14802">
    <property type="entry name" value="TMEM192"/>
    <property type="match status" value="1"/>
</dbReference>
<dbReference type="Proteomes" id="UP000694569">
    <property type="component" value="Unplaced"/>
</dbReference>
<feature type="transmembrane region" description="Helical" evidence="7">
    <location>
        <begin position="180"/>
        <end position="198"/>
    </location>
</feature>
<dbReference type="GO" id="GO:0005765">
    <property type="term" value="C:lysosomal membrane"/>
    <property type="evidence" value="ECO:0007669"/>
    <property type="project" value="TreeGrafter"/>
</dbReference>
<evidence type="ECO:0000256" key="6">
    <source>
        <dbReference type="ARBA" id="ARBA00023136"/>
    </source>
</evidence>
<dbReference type="AlphaFoldDB" id="A0A8C5LZI5"/>
<organism evidence="8 9">
    <name type="scientific">Leptobrachium leishanense</name>
    <name type="common">Leishan spiny toad</name>
    <dbReference type="NCBI Taxonomy" id="445787"/>
    <lineage>
        <taxon>Eukaryota</taxon>
        <taxon>Metazoa</taxon>
        <taxon>Chordata</taxon>
        <taxon>Craniata</taxon>
        <taxon>Vertebrata</taxon>
        <taxon>Euteleostomi</taxon>
        <taxon>Amphibia</taxon>
        <taxon>Batrachia</taxon>
        <taxon>Anura</taxon>
        <taxon>Pelobatoidea</taxon>
        <taxon>Megophryidae</taxon>
        <taxon>Leptobrachium</taxon>
    </lineage>
</organism>
<evidence type="ECO:0000313" key="8">
    <source>
        <dbReference type="Ensembl" id="ENSLLEP00000005585.1"/>
    </source>
</evidence>
<dbReference type="PANTHER" id="PTHR31592:SF1">
    <property type="entry name" value="TRANSMEMBRANE PROTEIN 192"/>
    <property type="match status" value="1"/>
</dbReference>
<dbReference type="InterPro" id="IPR029399">
    <property type="entry name" value="TMEM192"/>
</dbReference>
<comment type="subcellular location">
    <subcellularLocation>
        <location evidence="1">Membrane</location>
        <topology evidence="1">Multi-pass membrane protein</topology>
    </subcellularLocation>
</comment>
<proteinExistence type="inferred from homology"/>
<dbReference type="GO" id="GO:0005770">
    <property type="term" value="C:late endosome"/>
    <property type="evidence" value="ECO:0007669"/>
    <property type="project" value="TreeGrafter"/>
</dbReference>
<dbReference type="OrthoDB" id="6277625at2759"/>
<dbReference type="GeneTree" id="ENSGT00390000013749"/>
<evidence type="ECO:0000256" key="3">
    <source>
        <dbReference type="ARBA" id="ARBA00014635"/>
    </source>
</evidence>
<protein>
    <recommendedName>
        <fullName evidence="3">Transmembrane protein 192</fullName>
    </recommendedName>
</protein>
<comment type="similarity">
    <text evidence="2">Belongs to the TMEM192 family.</text>
</comment>
<feature type="transmembrane region" description="Helical" evidence="7">
    <location>
        <begin position="91"/>
        <end position="113"/>
    </location>
</feature>
<evidence type="ECO:0000256" key="1">
    <source>
        <dbReference type="ARBA" id="ARBA00004141"/>
    </source>
</evidence>
<keyword evidence="6 7" id="KW-0472">Membrane</keyword>
<feature type="transmembrane region" description="Helical" evidence="7">
    <location>
        <begin position="210"/>
        <end position="233"/>
    </location>
</feature>
<evidence type="ECO:0000256" key="4">
    <source>
        <dbReference type="ARBA" id="ARBA00022692"/>
    </source>
</evidence>
<evidence type="ECO:0000256" key="2">
    <source>
        <dbReference type="ARBA" id="ARBA00006314"/>
    </source>
</evidence>
<keyword evidence="9" id="KW-1185">Reference proteome</keyword>
<dbReference type="PANTHER" id="PTHR31592">
    <property type="entry name" value="TRANSMEMBRANE PROTEIN 192"/>
    <property type="match status" value="1"/>
</dbReference>
<evidence type="ECO:0000256" key="7">
    <source>
        <dbReference type="SAM" id="Phobius"/>
    </source>
</evidence>
<reference evidence="8" key="2">
    <citation type="submission" date="2025-09" db="UniProtKB">
        <authorList>
            <consortium name="Ensembl"/>
        </authorList>
    </citation>
    <scope>IDENTIFICATION</scope>
</reference>
<reference evidence="8" key="1">
    <citation type="submission" date="2025-08" db="UniProtKB">
        <authorList>
            <consortium name="Ensembl"/>
        </authorList>
    </citation>
    <scope>IDENTIFICATION</scope>
</reference>
<sequence length="304" mass="34746">MACVNHVTPQLRLSCDRFAIDLCRPGACALWPLLEPSVPALGYKSPISRFMQSSGEFTQSADDEYFLDAPLLPLHKLQPEIRPTFRPVPTVSVAILLAVVQLAFVTVTVVAAYFCVYRDDEGLCKTYVEPFEVQTVVIFAKVILWIIHIINERFVQYHHTNIRNHGYLEFYRSTCHLKRLPFIIHSTGNAAILVIVSVKDSFAVSDHLYTHLFLVVLVLELILSLICLVLYAVRICKFNRRKPRPDIIEEENINTYQSNVNPGIGFREEASLEEVNEKQADTIEYLQRHNAFLSKQILTLSQRT</sequence>
<keyword evidence="5 7" id="KW-1133">Transmembrane helix</keyword>
<accession>A0A8C5LZI5</accession>
<keyword evidence="4 7" id="KW-0812">Transmembrane</keyword>
<evidence type="ECO:0000256" key="5">
    <source>
        <dbReference type="ARBA" id="ARBA00022989"/>
    </source>
</evidence>
<gene>
    <name evidence="8" type="primary">TMEM192</name>
</gene>
<evidence type="ECO:0000313" key="9">
    <source>
        <dbReference type="Proteomes" id="UP000694569"/>
    </source>
</evidence>